<dbReference type="AlphaFoldDB" id="A0A8S4GF55"/>
<reference evidence="1" key="1">
    <citation type="submission" date="2020-11" db="EMBL/GenBank/DDBJ databases">
        <authorList>
            <person name="Whiteford S."/>
        </authorList>
    </citation>
    <scope>NUCLEOTIDE SEQUENCE</scope>
</reference>
<evidence type="ECO:0000313" key="2">
    <source>
        <dbReference type="Proteomes" id="UP000653454"/>
    </source>
</evidence>
<proteinExistence type="predicted"/>
<evidence type="ECO:0000313" key="1">
    <source>
        <dbReference type="EMBL" id="CAG9138577.1"/>
    </source>
</evidence>
<organism evidence="1 2">
    <name type="scientific">Plutella xylostella</name>
    <name type="common">Diamondback moth</name>
    <name type="synonym">Plutella maculipennis</name>
    <dbReference type="NCBI Taxonomy" id="51655"/>
    <lineage>
        <taxon>Eukaryota</taxon>
        <taxon>Metazoa</taxon>
        <taxon>Ecdysozoa</taxon>
        <taxon>Arthropoda</taxon>
        <taxon>Hexapoda</taxon>
        <taxon>Insecta</taxon>
        <taxon>Pterygota</taxon>
        <taxon>Neoptera</taxon>
        <taxon>Endopterygota</taxon>
        <taxon>Lepidoptera</taxon>
        <taxon>Glossata</taxon>
        <taxon>Ditrysia</taxon>
        <taxon>Yponomeutoidea</taxon>
        <taxon>Plutellidae</taxon>
        <taxon>Plutella</taxon>
    </lineage>
</organism>
<dbReference type="Proteomes" id="UP000653454">
    <property type="component" value="Unassembled WGS sequence"/>
</dbReference>
<keyword evidence="2" id="KW-1185">Reference proteome</keyword>
<comment type="caution">
    <text evidence="1">The sequence shown here is derived from an EMBL/GenBank/DDBJ whole genome shotgun (WGS) entry which is preliminary data.</text>
</comment>
<name>A0A8S4GF55_PLUXY</name>
<dbReference type="EMBL" id="CAJHNJ030000692">
    <property type="protein sequence ID" value="CAG9138577.1"/>
    <property type="molecule type" value="Genomic_DNA"/>
</dbReference>
<protein>
    <submittedName>
        <fullName evidence="1">(diamondback moth) hypothetical protein</fullName>
    </submittedName>
</protein>
<sequence length="37" mass="4084">MFVCELERAHQPQSLVHGAAHGQVVHRHVAQDALPVD</sequence>
<accession>A0A8S4GF55</accession>
<gene>
    <name evidence="1" type="ORF">PLXY2_LOCUS16813</name>
</gene>